<dbReference type="InterPro" id="IPR011701">
    <property type="entry name" value="MFS"/>
</dbReference>
<feature type="transmembrane region" description="Helical" evidence="6">
    <location>
        <begin position="477"/>
        <end position="497"/>
    </location>
</feature>
<evidence type="ECO:0000256" key="5">
    <source>
        <dbReference type="SAM" id="MobiDB-lite"/>
    </source>
</evidence>
<feature type="region of interest" description="Disordered" evidence="5">
    <location>
        <begin position="1"/>
        <end position="40"/>
    </location>
</feature>
<evidence type="ECO:0000313" key="8">
    <source>
        <dbReference type="EMBL" id="TXR52938.1"/>
    </source>
</evidence>
<reference evidence="8 9" key="1">
    <citation type="submission" date="2019-07" db="EMBL/GenBank/DDBJ databases">
        <title>Quadrisphaera sp. strain DD2A genome sequencing and assembly.</title>
        <authorList>
            <person name="Kim I."/>
        </authorList>
    </citation>
    <scope>NUCLEOTIDE SEQUENCE [LARGE SCALE GENOMIC DNA]</scope>
    <source>
        <strain evidence="8 9">DD2A</strain>
    </source>
</reference>
<dbReference type="Gene3D" id="1.20.1250.20">
    <property type="entry name" value="MFS general substrate transporter like domains"/>
    <property type="match status" value="1"/>
</dbReference>
<comment type="caution">
    <text evidence="8">The sequence shown here is derived from an EMBL/GenBank/DDBJ whole genome shotgun (WGS) entry which is preliminary data.</text>
</comment>
<sequence>MGASCRTRASARPDRGWSVVTTPRPPRAGGSPDGSPGGGGLDPNRWRVLWVCLVTGFMTLLDVSIVNVALPSISSGLGASGSQLQWVVTGYAVVFGLALVPAGRLGDSFGRKKIFLVGLVLFALGSLACGLAPSPEALIAARIAQGLGAGVLNPQITAIINSEFRGAERGRAFGRFGATVGLSTAVGPLLGGVIITLVPWEESWRLVFLVNMPVAAVAFVLGLKLISDRASAERSRLDWVGTVLLAVAVGLVLGAVQEREVLGPLLVVVALVVAAASGWGFVRWERRYAAAGHLPLARPGLLKAPGFGPGVLLGSLYFGGFIAIFFTVTLYLQDALRYSALEAGLTQTPFALASAVAAPWAGRRVVAQGRHLVVRGLVAVITGLLGVIAVVELVAPAVGDGWTGLLLLVPFLVAGFGSGIVIGPNVNLSLANIDGRDAGSASGVFQTFQRVGSGIGLAVVSAVFLSVSGAGDPRDGLSAALGMSAALVLAALVVAVVDVRRSGGGDGSSAPPQDDDGEHPGARTSDGGRPRSAG</sequence>
<accession>A0A5C8Z6T7</accession>
<dbReference type="Gene3D" id="1.20.1720.10">
    <property type="entry name" value="Multidrug resistance protein D"/>
    <property type="match status" value="1"/>
</dbReference>
<dbReference type="AlphaFoldDB" id="A0A5C8Z6T7"/>
<keyword evidence="2 6" id="KW-0812">Transmembrane</keyword>
<feature type="transmembrane region" description="Helical" evidence="6">
    <location>
        <begin position="311"/>
        <end position="332"/>
    </location>
</feature>
<name>A0A5C8Z6T7_9ACTN</name>
<keyword evidence="4 6" id="KW-0472">Membrane</keyword>
<feature type="transmembrane region" description="Helical" evidence="6">
    <location>
        <begin position="407"/>
        <end position="430"/>
    </location>
</feature>
<dbReference type="CDD" id="cd17321">
    <property type="entry name" value="MFS_MMR_MDR_like"/>
    <property type="match status" value="1"/>
</dbReference>
<dbReference type="GO" id="GO:0022857">
    <property type="term" value="F:transmembrane transporter activity"/>
    <property type="evidence" value="ECO:0007669"/>
    <property type="project" value="InterPro"/>
</dbReference>
<dbReference type="GO" id="GO:0005886">
    <property type="term" value="C:plasma membrane"/>
    <property type="evidence" value="ECO:0007669"/>
    <property type="project" value="UniProtKB-SubCell"/>
</dbReference>
<dbReference type="PANTHER" id="PTHR42718:SF39">
    <property type="entry name" value="ACTINORHODIN TRANSPORTER-RELATED"/>
    <property type="match status" value="1"/>
</dbReference>
<feature type="compositionally biased region" description="Basic and acidic residues" evidence="5">
    <location>
        <begin position="518"/>
        <end position="534"/>
    </location>
</feature>
<dbReference type="Pfam" id="PF07690">
    <property type="entry name" value="MFS_1"/>
    <property type="match status" value="1"/>
</dbReference>
<feature type="transmembrane region" description="Helical" evidence="6">
    <location>
        <begin position="48"/>
        <end position="70"/>
    </location>
</feature>
<feature type="transmembrane region" description="Helical" evidence="6">
    <location>
        <begin position="204"/>
        <end position="225"/>
    </location>
</feature>
<feature type="transmembrane region" description="Helical" evidence="6">
    <location>
        <begin position="262"/>
        <end position="282"/>
    </location>
</feature>
<feature type="transmembrane region" description="Helical" evidence="6">
    <location>
        <begin position="451"/>
        <end position="471"/>
    </location>
</feature>
<dbReference type="PRINTS" id="PR01036">
    <property type="entry name" value="TCRTETB"/>
</dbReference>
<feature type="compositionally biased region" description="Gly residues" evidence="5">
    <location>
        <begin position="31"/>
        <end position="40"/>
    </location>
</feature>
<feature type="transmembrane region" description="Helical" evidence="6">
    <location>
        <begin position="372"/>
        <end position="395"/>
    </location>
</feature>
<protein>
    <submittedName>
        <fullName evidence="8">MFS transporter</fullName>
    </submittedName>
</protein>
<dbReference type="PROSITE" id="PS50850">
    <property type="entry name" value="MFS"/>
    <property type="match status" value="1"/>
</dbReference>
<evidence type="ECO:0000256" key="6">
    <source>
        <dbReference type="SAM" id="Phobius"/>
    </source>
</evidence>
<feature type="transmembrane region" description="Helical" evidence="6">
    <location>
        <begin position="114"/>
        <end position="133"/>
    </location>
</feature>
<dbReference type="SUPFAM" id="SSF103473">
    <property type="entry name" value="MFS general substrate transporter"/>
    <property type="match status" value="1"/>
</dbReference>
<feature type="transmembrane region" description="Helical" evidence="6">
    <location>
        <begin position="172"/>
        <end position="198"/>
    </location>
</feature>
<dbReference type="PANTHER" id="PTHR42718">
    <property type="entry name" value="MAJOR FACILITATOR SUPERFAMILY MULTIDRUG TRANSPORTER MFSC"/>
    <property type="match status" value="1"/>
</dbReference>
<dbReference type="EMBL" id="VKAC01000011">
    <property type="protein sequence ID" value="TXR52938.1"/>
    <property type="molecule type" value="Genomic_DNA"/>
</dbReference>
<feature type="transmembrane region" description="Helical" evidence="6">
    <location>
        <begin position="139"/>
        <end position="160"/>
    </location>
</feature>
<keyword evidence="3 6" id="KW-1133">Transmembrane helix</keyword>
<evidence type="ECO:0000256" key="3">
    <source>
        <dbReference type="ARBA" id="ARBA00022989"/>
    </source>
</evidence>
<evidence type="ECO:0000259" key="7">
    <source>
        <dbReference type="PROSITE" id="PS50850"/>
    </source>
</evidence>
<evidence type="ECO:0000313" key="9">
    <source>
        <dbReference type="Proteomes" id="UP000321234"/>
    </source>
</evidence>
<feature type="transmembrane region" description="Helical" evidence="6">
    <location>
        <begin position="237"/>
        <end position="256"/>
    </location>
</feature>
<feature type="transmembrane region" description="Helical" evidence="6">
    <location>
        <begin position="338"/>
        <end position="360"/>
    </location>
</feature>
<organism evidence="8 9">
    <name type="scientific">Quadrisphaera setariae</name>
    <dbReference type="NCBI Taxonomy" id="2593304"/>
    <lineage>
        <taxon>Bacteria</taxon>
        <taxon>Bacillati</taxon>
        <taxon>Actinomycetota</taxon>
        <taxon>Actinomycetes</taxon>
        <taxon>Kineosporiales</taxon>
        <taxon>Kineosporiaceae</taxon>
        <taxon>Quadrisphaera</taxon>
    </lineage>
</organism>
<keyword evidence="9" id="KW-1185">Reference proteome</keyword>
<feature type="transmembrane region" description="Helical" evidence="6">
    <location>
        <begin position="82"/>
        <end position="102"/>
    </location>
</feature>
<dbReference type="OrthoDB" id="783189at2"/>
<gene>
    <name evidence="8" type="ORF">FMM08_17790</name>
</gene>
<comment type="subcellular location">
    <subcellularLocation>
        <location evidence="1">Cell membrane</location>
        <topology evidence="1">Multi-pass membrane protein</topology>
    </subcellularLocation>
</comment>
<dbReference type="InterPro" id="IPR036259">
    <property type="entry name" value="MFS_trans_sf"/>
</dbReference>
<feature type="region of interest" description="Disordered" evidence="5">
    <location>
        <begin position="502"/>
        <end position="534"/>
    </location>
</feature>
<proteinExistence type="predicted"/>
<evidence type="ECO:0000256" key="1">
    <source>
        <dbReference type="ARBA" id="ARBA00004651"/>
    </source>
</evidence>
<feature type="domain" description="Major facilitator superfamily (MFS) profile" evidence="7">
    <location>
        <begin position="48"/>
        <end position="503"/>
    </location>
</feature>
<dbReference type="Proteomes" id="UP000321234">
    <property type="component" value="Unassembled WGS sequence"/>
</dbReference>
<evidence type="ECO:0000256" key="4">
    <source>
        <dbReference type="ARBA" id="ARBA00023136"/>
    </source>
</evidence>
<dbReference type="InterPro" id="IPR020846">
    <property type="entry name" value="MFS_dom"/>
</dbReference>
<evidence type="ECO:0000256" key="2">
    <source>
        <dbReference type="ARBA" id="ARBA00022692"/>
    </source>
</evidence>